<dbReference type="Proteomes" id="UP001243009">
    <property type="component" value="Unassembled WGS sequence"/>
</dbReference>
<proteinExistence type="predicted"/>
<name>A0ABT9E540_9PROT</name>
<reference evidence="3 4" key="1">
    <citation type="submission" date="2023-08" db="EMBL/GenBank/DDBJ databases">
        <title>The draft genome sequence of Paracraurococcus sp. LOR1-02.</title>
        <authorList>
            <person name="Kingkaew E."/>
            <person name="Tanasupawat S."/>
        </authorList>
    </citation>
    <scope>NUCLEOTIDE SEQUENCE [LARGE SCALE GENOMIC DNA]</scope>
    <source>
        <strain evidence="3 4">LOR1-02</strain>
    </source>
</reference>
<evidence type="ECO:0000313" key="4">
    <source>
        <dbReference type="Proteomes" id="UP001243009"/>
    </source>
</evidence>
<sequence length="106" mass="10107">MAIRYAVGPLVALLSLPVPAGAQQRVLVVPAEAGVAVPPRGAPLVARPAPAPRPRPARLSGPAPEPAATVPPAVALLPLAAAAALAATLSGGGGGGAGLSAPVRTR</sequence>
<feature type="signal peptide" evidence="2">
    <location>
        <begin position="1"/>
        <end position="20"/>
    </location>
</feature>
<gene>
    <name evidence="3" type="ORF">Q7A36_23180</name>
</gene>
<feature type="region of interest" description="Disordered" evidence="1">
    <location>
        <begin position="40"/>
        <end position="65"/>
    </location>
</feature>
<protein>
    <submittedName>
        <fullName evidence="3">Uncharacterized protein</fullName>
    </submittedName>
</protein>
<evidence type="ECO:0000256" key="1">
    <source>
        <dbReference type="SAM" id="MobiDB-lite"/>
    </source>
</evidence>
<dbReference type="RefSeq" id="WP_305106129.1">
    <property type="nucleotide sequence ID" value="NZ_JAUTWS010000026.1"/>
</dbReference>
<dbReference type="EMBL" id="JAUTWS010000026">
    <property type="protein sequence ID" value="MDO9711273.1"/>
    <property type="molecule type" value="Genomic_DNA"/>
</dbReference>
<evidence type="ECO:0000313" key="3">
    <source>
        <dbReference type="EMBL" id="MDO9711273.1"/>
    </source>
</evidence>
<evidence type="ECO:0000256" key="2">
    <source>
        <dbReference type="SAM" id="SignalP"/>
    </source>
</evidence>
<keyword evidence="2" id="KW-0732">Signal</keyword>
<organism evidence="3 4">
    <name type="scientific">Paracraurococcus lichenis</name>
    <dbReference type="NCBI Taxonomy" id="3064888"/>
    <lineage>
        <taxon>Bacteria</taxon>
        <taxon>Pseudomonadati</taxon>
        <taxon>Pseudomonadota</taxon>
        <taxon>Alphaproteobacteria</taxon>
        <taxon>Acetobacterales</taxon>
        <taxon>Roseomonadaceae</taxon>
        <taxon>Paracraurococcus</taxon>
    </lineage>
</organism>
<feature type="chain" id="PRO_5045684240" evidence="2">
    <location>
        <begin position="21"/>
        <end position="106"/>
    </location>
</feature>
<accession>A0ABT9E540</accession>
<comment type="caution">
    <text evidence="3">The sequence shown here is derived from an EMBL/GenBank/DDBJ whole genome shotgun (WGS) entry which is preliminary data.</text>
</comment>
<keyword evidence="4" id="KW-1185">Reference proteome</keyword>